<dbReference type="Proteomes" id="UP001228113">
    <property type="component" value="Chromosome"/>
</dbReference>
<evidence type="ECO:0000313" key="5">
    <source>
        <dbReference type="EMBL" id="BDU75749.1"/>
    </source>
</evidence>
<dbReference type="RefSeq" id="WP_243329223.1">
    <property type="nucleotide sequence ID" value="NZ_AP027081.1"/>
</dbReference>
<dbReference type="EMBL" id="AP027081">
    <property type="protein sequence ID" value="BDU75749.1"/>
    <property type="molecule type" value="Genomic_DNA"/>
</dbReference>
<reference evidence="5" key="1">
    <citation type="journal article" date="2023" name="Int. J. Syst. Evol. Microbiol.">
        <title>Mesoterricola silvestris gen. nov., sp. nov., Mesoterricola sediminis sp. nov., Geothrix oryzae sp. nov., Geothrix edaphica sp. nov., Geothrix rubra sp. nov., and Geothrix limicola sp. nov., six novel members of Acidobacteriota isolated from soils.</title>
        <authorList>
            <person name="Itoh H."/>
            <person name="Sugisawa Y."/>
            <person name="Mise K."/>
            <person name="Xu Z."/>
            <person name="Kuniyasu M."/>
            <person name="Ushijima N."/>
            <person name="Kawano K."/>
            <person name="Kobayashi E."/>
            <person name="Shiratori Y."/>
            <person name="Masuda Y."/>
            <person name="Senoo K."/>
        </authorList>
    </citation>
    <scope>NUCLEOTIDE SEQUENCE</scope>
    <source>
        <strain evidence="5">W786</strain>
    </source>
</reference>
<organism evidence="5 6">
    <name type="scientific">Mesoterricola sediminis</name>
    <dbReference type="NCBI Taxonomy" id="2927980"/>
    <lineage>
        <taxon>Bacteria</taxon>
        <taxon>Pseudomonadati</taxon>
        <taxon>Acidobacteriota</taxon>
        <taxon>Holophagae</taxon>
        <taxon>Holophagales</taxon>
        <taxon>Holophagaceae</taxon>
        <taxon>Mesoterricola</taxon>
    </lineage>
</organism>
<dbReference type="GO" id="GO:0016279">
    <property type="term" value="F:protein-lysine N-methyltransferase activity"/>
    <property type="evidence" value="ECO:0007669"/>
    <property type="project" value="InterPro"/>
</dbReference>
<evidence type="ECO:0000256" key="2">
    <source>
        <dbReference type="ARBA" id="ARBA00022679"/>
    </source>
</evidence>
<keyword evidence="6" id="KW-1185">Reference proteome</keyword>
<dbReference type="InterPro" id="IPR026170">
    <property type="entry name" value="FAM173A/B"/>
</dbReference>
<dbReference type="PANTHER" id="PTHR13610:SF11">
    <property type="entry name" value="METHYLTRANSFERASE DOMAIN-CONTAINING PROTEIN"/>
    <property type="match status" value="1"/>
</dbReference>
<dbReference type="PANTHER" id="PTHR13610">
    <property type="entry name" value="METHYLTRANSFERASE DOMAIN-CONTAINING PROTEIN"/>
    <property type="match status" value="1"/>
</dbReference>
<dbReference type="SUPFAM" id="SSF53335">
    <property type="entry name" value="S-adenosyl-L-methionine-dependent methyltransferases"/>
    <property type="match status" value="1"/>
</dbReference>
<protein>
    <recommendedName>
        <fullName evidence="7">Class I SAM-dependent methyltransferase</fullName>
    </recommendedName>
</protein>
<feature type="transmembrane region" description="Helical" evidence="4">
    <location>
        <begin position="43"/>
        <end position="67"/>
    </location>
</feature>
<dbReference type="AlphaFoldDB" id="A0AA48GT77"/>
<keyword evidence="4" id="KW-0812">Transmembrane</keyword>
<dbReference type="GO" id="GO:0032259">
    <property type="term" value="P:methylation"/>
    <property type="evidence" value="ECO:0007669"/>
    <property type="project" value="UniProtKB-KW"/>
</dbReference>
<dbReference type="CDD" id="cd02440">
    <property type="entry name" value="AdoMet_MTases"/>
    <property type="match status" value="1"/>
</dbReference>
<proteinExistence type="predicted"/>
<keyword evidence="4" id="KW-0472">Membrane</keyword>
<keyword evidence="1" id="KW-0489">Methyltransferase</keyword>
<evidence type="ECO:0000256" key="3">
    <source>
        <dbReference type="ARBA" id="ARBA00022691"/>
    </source>
</evidence>
<evidence type="ECO:0000256" key="1">
    <source>
        <dbReference type="ARBA" id="ARBA00022603"/>
    </source>
</evidence>
<name>A0AA48GT77_9BACT</name>
<evidence type="ECO:0000313" key="6">
    <source>
        <dbReference type="Proteomes" id="UP001228113"/>
    </source>
</evidence>
<evidence type="ECO:0008006" key="7">
    <source>
        <dbReference type="Google" id="ProtNLM"/>
    </source>
</evidence>
<dbReference type="Gene3D" id="3.40.50.150">
    <property type="entry name" value="Vaccinia Virus protein VP39"/>
    <property type="match status" value="1"/>
</dbReference>
<accession>A0AA48GT77</accession>
<gene>
    <name evidence="5" type="ORF">METESE_07070</name>
</gene>
<evidence type="ECO:0000256" key="4">
    <source>
        <dbReference type="SAM" id="Phobius"/>
    </source>
</evidence>
<feature type="transmembrane region" description="Helical" evidence="4">
    <location>
        <begin position="79"/>
        <end position="99"/>
    </location>
</feature>
<sequence>MHRLPPVLRACAALVLAYLLLLAVARAGLLPAALQGAKAVGIMGILAAGAGLGFGLAPGWVAPLLLLPWAMDALLRSALPAWTWPLGLLLLLLVFGGGLFTRVPLYHSNRAAWAALLGLCPASLLRFADLGAGFGGPLAHLARNRPDGFFLGVEASPFPFLVAWLRTLPLRGNCAVRLGSLWALDLAGYDVVYAFLSPAPMPRLWEKARREMRPGTLLVSNTFEIPGVTPEARIPLPGRRDACLYLYRM</sequence>
<dbReference type="KEGG" id="msea:METESE_07070"/>
<dbReference type="InterPro" id="IPR029063">
    <property type="entry name" value="SAM-dependent_MTases_sf"/>
</dbReference>
<keyword evidence="2" id="KW-0808">Transferase</keyword>
<keyword evidence="4" id="KW-1133">Transmembrane helix</keyword>
<keyword evidence="3" id="KW-0949">S-adenosyl-L-methionine</keyword>